<gene>
    <name evidence="2" type="ORF">Tfer_1265</name>
</gene>
<keyword evidence="1" id="KW-0812">Transmembrane</keyword>
<feature type="transmembrane region" description="Helical" evidence="1">
    <location>
        <begin position="60"/>
        <end position="76"/>
    </location>
</feature>
<feature type="transmembrane region" description="Helical" evidence="1">
    <location>
        <begin position="30"/>
        <end position="48"/>
    </location>
</feature>
<feature type="transmembrane region" description="Helical" evidence="1">
    <location>
        <begin position="6"/>
        <end position="23"/>
    </location>
</feature>
<evidence type="ECO:0008006" key="4">
    <source>
        <dbReference type="Google" id="ProtNLM"/>
    </source>
</evidence>
<sequence length="189" mass="20916">MLLETVVVAIVIGALVGGSLFNLKHLSLKHIELFFLSFILQSALNYLVGKGVQWAVDYRGYIHLFSYLPLFIGLFLNRAVPGIKLLGLGVFMNFLVIMLNQGLMPVRADLLPPAVLQALEKGNSGTHGLISDSTKLKWLADQIFCPLPYQNELISIGDIVIDIGAFYLIINAMKNKGDYIKFTHINGKL</sequence>
<feature type="transmembrane region" description="Helical" evidence="1">
    <location>
        <begin position="153"/>
        <end position="173"/>
    </location>
</feature>
<dbReference type="AlphaFoldDB" id="A0A0L6W424"/>
<dbReference type="EMBL" id="LGTE01000006">
    <property type="protein sequence ID" value="KNZ70123.1"/>
    <property type="molecule type" value="Genomic_DNA"/>
</dbReference>
<evidence type="ECO:0000313" key="2">
    <source>
        <dbReference type="EMBL" id="KNZ70123.1"/>
    </source>
</evidence>
<protein>
    <recommendedName>
        <fullName evidence="4">DUF5317 domain-containing protein</fullName>
    </recommendedName>
</protein>
<keyword evidence="1" id="KW-0472">Membrane</keyword>
<feature type="transmembrane region" description="Helical" evidence="1">
    <location>
        <begin position="83"/>
        <end position="103"/>
    </location>
</feature>
<keyword evidence="1" id="KW-1133">Transmembrane helix</keyword>
<name>A0A0L6W424_9FIRM</name>
<dbReference type="InterPro" id="IPR035168">
    <property type="entry name" value="DUF5317"/>
</dbReference>
<keyword evidence="3" id="KW-1185">Reference proteome</keyword>
<dbReference type="Proteomes" id="UP000037175">
    <property type="component" value="Unassembled WGS sequence"/>
</dbReference>
<proteinExistence type="predicted"/>
<organism evidence="2 3">
    <name type="scientific">Thermincola ferriacetica</name>
    <dbReference type="NCBI Taxonomy" id="281456"/>
    <lineage>
        <taxon>Bacteria</taxon>
        <taxon>Bacillati</taxon>
        <taxon>Bacillota</taxon>
        <taxon>Clostridia</taxon>
        <taxon>Eubacteriales</taxon>
        <taxon>Thermincolaceae</taxon>
        <taxon>Thermincola</taxon>
    </lineage>
</organism>
<comment type="caution">
    <text evidence="2">The sequence shown here is derived from an EMBL/GenBank/DDBJ whole genome shotgun (WGS) entry which is preliminary data.</text>
</comment>
<evidence type="ECO:0000256" key="1">
    <source>
        <dbReference type="SAM" id="Phobius"/>
    </source>
</evidence>
<evidence type="ECO:0000313" key="3">
    <source>
        <dbReference type="Proteomes" id="UP000037175"/>
    </source>
</evidence>
<dbReference type="Pfam" id="PF17248">
    <property type="entry name" value="DUF5317"/>
    <property type="match status" value="1"/>
</dbReference>
<reference evidence="3" key="1">
    <citation type="submission" date="2015-07" db="EMBL/GenBank/DDBJ databases">
        <title>Complete Genome of Thermincola ferriacetica strain Z-0001T.</title>
        <authorList>
            <person name="Lusk B."/>
            <person name="Badalamenti J.P."/>
            <person name="Parameswaran P."/>
            <person name="Bond D.R."/>
            <person name="Torres C.I."/>
        </authorList>
    </citation>
    <scope>NUCLEOTIDE SEQUENCE [LARGE SCALE GENOMIC DNA]</scope>
    <source>
        <strain evidence="3">Z-0001</strain>
    </source>
</reference>
<accession>A0A0L6W424</accession>
<dbReference type="RefSeq" id="WP_052217337.1">
    <property type="nucleotide sequence ID" value="NZ_LGTE01000006.1"/>
</dbReference>